<keyword evidence="4" id="KW-1015">Disulfide bond</keyword>
<dbReference type="EMBL" id="JAGIOB010000001">
    <property type="protein sequence ID" value="MBP2417788.1"/>
    <property type="molecule type" value="Genomic_DNA"/>
</dbReference>
<evidence type="ECO:0000256" key="6">
    <source>
        <dbReference type="SAM" id="SignalP"/>
    </source>
</evidence>
<keyword evidence="3" id="KW-0735">Signal-anchor</keyword>
<proteinExistence type="predicted"/>
<dbReference type="RefSeq" id="WP_307804163.1">
    <property type="nucleotide sequence ID" value="NZ_BAAAMH010000010.1"/>
</dbReference>
<keyword evidence="8" id="KW-0413">Isomerase</keyword>
<dbReference type="InterPro" id="IPR017937">
    <property type="entry name" value="Thioredoxin_CS"/>
</dbReference>
<dbReference type="InterPro" id="IPR050553">
    <property type="entry name" value="Thioredoxin_ResA/DsbE_sf"/>
</dbReference>
<dbReference type="PROSITE" id="PS51257">
    <property type="entry name" value="PROKAR_LIPOPROTEIN"/>
    <property type="match status" value="1"/>
</dbReference>
<comment type="subcellular location">
    <subcellularLocation>
        <location evidence="1">Cell envelope</location>
    </subcellularLocation>
</comment>
<evidence type="ECO:0000313" key="8">
    <source>
        <dbReference type="EMBL" id="MBP2417788.1"/>
    </source>
</evidence>
<evidence type="ECO:0000256" key="2">
    <source>
        <dbReference type="ARBA" id="ARBA00022748"/>
    </source>
</evidence>
<evidence type="ECO:0000256" key="1">
    <source>
        <dbReference type="ARBA" id="ARBA00004196"/>
    </source>
</evidence>
<dbReference type="InterPro" id="IPR013766">
    <property type="entry name" value="Thioredoxin_domain"/>
</dbReference>
<dbReference type="PROSITE" id="PS00194">
    <property type="entry name" value="THIOREDOXIN_1"/>
    <property type="match status" value="1"/>
</dbReference>
<feature type="chain" id="PRO_5045406546" evidence="6">
    <location>
        <begin position="24"/>
        <end position="197"/>
    </location>
</feature>
<keyword evidence="9" id="KW-1185">Reference proteome</keyword>
<dbReference type="CDD" id="cd02966">
    <property type="entry name" value="TlpA_like_family"/>
    <property type="match status" value="1"/>
</dbReference>
<dbReference type="SUPFAM" id="SSF52833">
    <property type="entry name" value="Thioredoxin-like"/>
    <property type="match status" value="1"/>
</dbReference>
<gene>
    <name evidence="8" type="ORF">JOF54_002710</name>
</gene>
<evidence type="ECO:0000256" key="5">
    <source>
        <dbReference type="ARBA" id="ARBA00023284"/>
    </source>
</evidence>
<dbReference type="Pfam" id="PF00578">
    <property type="entry name" value="AhpC-TSA"/>
    <property type="match status" value="1"/>
</dbReference>
<dbReference type="PANTHER" id="PTHR42852:SF6">
    <property type="entry name" value="THIOL:DISULFIDE INTERCHANGE PROTEIN DSBE"/>
    <property type="match status" value="1"/>
</dbReference>
<feature type="domain" description="Thioredoxin" evidence="7">
    <location>
        <begin position="49"/>
        <end position="196"/>
    </location>
</feature>
<keyword evidence="2" id="KW-0201">Cytochrome c-type biogenesis</keyword>
<organism evidence="8 9">
    <name type="scientific">Microlunatus capsulatus</name>
    <dbReference type="NCBI Taxonomy" id="99117"/>
    <lineage>
        <taxon>Bacteria</taxon>
        <taxon>Bacillati</taxon>
        <taxon>Actinomycetota</taxon>
        <taxon>Actinomycetes</taxon>
        <taxon>Propionibacteriales</taxon>
        <taxon>Propionibacteriaceae</taxon>
        <taxon>Microlunatus</taxon>
    </lineage>
</organism>
<accession>A0ABS4Z9S1</accession>
<dbReference type="PANTHER" id="PTHR42852">
    <property type="entry name" value="THIOL:DISULFIDE INTERCHANGE PROTEIN DSBE"/>
    <property type="match status" value="1"/>
</dbReference>
<sequence>MRPTTPAALLRAVVVGVALVVLAGCTTTGSDEGTRSAGQEGYVGVRGNLTQIAPADRVELPVVSGTSLDGKPLSTADFRGQVLVINVWGSWCAPCRAEAPALKGASEATKGRAQFLGITTRDNDPAQARAFVRAFDIGYPSIYDPDGKALLQFSGTLPPSAIPSTLIVDAQGRLAARVLGEISQLTLVTMIDQVAAE</sequence>
<evidence type="ECO:0000256" key="4">
    <source>
        <dbReference type="ARBA" id="ARBA00023157"/>
    </source>
</evidence>
<evidence type="ECO:0000256" key="3">
    <source>
        <dbReference type="ARBA" id="ARBA00022968"/>
    </source>
</evidence>
<dbReference type="Gene3D" id="3.40.30.10">
    <property type="entry name" value="Glutaredoxin"/>
    <property type="match status" value="1"/>
</dbReference>
<dbReference type="GO" id="GO:0016853">
    <property type="term" value="F:isomerase activity"/>
    <property type="evidence" value="ECO:0007669"/>
    <property type="project" value="UniProtKB-KW"/>
</dbReference>
<dbReference type="InterPro" id="IPR036249">
    <property type="entry name" value="Thioredoxin-like_sf"/>
</dbReference>
<protein>
    <submittedName>
        <fullName evidence="8">Thiol-disulfide isomerase/thioredoxin</fullName>
    </submittedName>
</protein>
<keyword evidence="5" id="KW-0676">Redox-active center</keyword>
<dbReference type="Proteomes" id="UP000758168">
    <property type="component" value="Unassembled WGS sequence"/>
</dbReference>
<reference evidence="8 9" key="1">
    <citation type="submission" date="2021-03" db="EMBL/GenBank/DDBJ databases">
        <title>Sequencing the genomes of 1000 actinobacteria strains.</title>
        <authorList>
            <person name="Klenk H.-P."/>
        </authorList>
    </citation>
    <scope>NUCLEOTIDE SEQUENCE [LARGE SCALE GENOMIC DNA]</scope>
    <source>
        <strain evidence="8 9">DSM 12936</strain>
    </source>
</reference>
<name>A0ABS4Z9S1_9ACTN</name>
<comment type="caution">
    <text evidence="8">The sequence shown here is derived from an EMBL/GenBank/DDBJ whole genome shotgun (WGS) entry which is preliminary data.</text>
</comment>
<keyword evidence="3" id="KW-0812">Transmembrane</keyword>
<evidence type="ECO:0000313" key="9">
    <source>
        <dbReference type="Proteomes" id="UP000758168"/>
    </source>
</evidence>
<evidence type="ECO:0000259" key="7">
    <source>
        <dbReference type="PROSITE" id="PS51352"/>
    </source>
</evidence>
<keyword evidence="6" id="KW-0732">Signal</keyword>
<dbReference type="PROSITE" id="PS51352">
    <property type="entry name" value="THIOREDOXIN_2"/>
    <property type="match status" value="1"/>
</dbReference>
<feature type="signal peptide" evidence="6">
    <location>
        <begin position="1"/>
        <end position="23"/>
    </location>
</feature>
<dbReference type="InterPro" id="IPR000866">
    <property type="entry name" value="AhpC/TSA"/>
</dbReference>